<evidence type="ECO:0000256" key="1">
    <source>
        <dbReference type="ARBA" id="ARBA00008950"/>
    </source>
</evidence>
<protein>
    <recommendedName>
        <fullName evidence="2">Phosphoesterase</fullName>
        <ecNumber evidence="2">3.1.4.-</ecNumber>
    </recommendedName>
</protein>
<comment type="similarity">
    <text evidence="1 2">Belongs to the metallophosphoesterase superfamily. YfcE family.</text>
</comment>
<accession>A0ABU0GZ92</accession>
<dbReference type="InterPro" id="IPR000979">
    <property type="entry name" value="Phosphodiesterase_MJ0936/Vps29"/>
</dbReference>
<dbReference type="InterPro" id="IPR029052">
    <property type="entry name" value="Metallo-depent_PP-like"/>
</dbReference>
<dbReference type="InterPro" id="IPR024654">
    <property type="entry name" value="Calcineurin-like_PHP_lpxH"/>
</dbReference>
<evidence type="ECO:0000259" key="3">
    <source>
        <dbReference type="Pfam" id="PF12850"/>
    </source>
</evidence>
<gene>
    <name evidence="4" type="ORF">QOZ98_002708</name>
</gene>
<feature type="domain" description="Calcineurin-like phosphoesterase" evidence="3">
    <location>
        <begin position="3"/>
        <end position="152"/>
    </location>
</feature>
<dbReference type="RefSeq" id="WP_308787920.1">
    <property type="nucleotide sequence ID" value="NZ_JAUSWB010000006.1"/>
</dbReference>
<evidence type="ECO:0000313" key="4">
    <source>
        <dbReference type="EMBL" id="MDQ0429880.1"/>
    </source>
</evidence>
<proteinExistence type="inferred from homology"/>
<dbReference type="EC" id="3.1.4.-" evidence="2"/>
<organism evidence="4 5">
    <name type="scientific">Planomicrobium stackebrandtii</name>
    <dbReference type="NCBI Taxonomy" id="253160"/>
    <lineage>
        <taxon>Bacteria</taxon>
        <taxon>Bacillati</taxon>
        <taxon>Bacillota</taxon>
        <taxon>Bacilli</taxon>
        <taxon>Bacillales</taxon>
        <taxon>Caryophanaceae</taxon>
        <taxon>Planomicrobium</taxon>
    </lineage>
</organism>
<dbReference type="NCBIfam" id="TIGR00040">
    <property type="entry name" value="yfcE"/>
    <property type="match status" value="1"/>
</dbReference>
<keyword evidence="2" id="KW-0479">Metal-binding</keyword>
<sequence>MKKIVIVSDTHIPFRAKKLPQKLLDACQEADFIIHAGDWQTLDVYHELAAYAEIDGVTGNVDPWEILEKFGRKKILTFGELKIGIVHGDSDRKPTEQQAYDTFADEGVDIIVFGHSHTPVMREVDGVTLFNPGSPTDKRRQAQFSFGLLEIGDSWELKHVFFDKESS</sequence>
<keyword evidence="5" id="KW-1185">Reference proteome</keyword>
<comment type="cofactor">
    <cofactor evidence="2">
        <name>a divalent metal cation</name>
        <dbReference type="ChEBI" id="CHEBI:60240"/>
    </cofactor>
</comment>
<comment type="caution">
    <text evidence="4">The sequence shown here is derived from an EMBL/GenBank/DDBJ whole genome shotgun (WGS) entry which is preliminary data.</text>
</comment>
<evidence type="ECO:0000256" key="2">
    <source>
        <dbReference type="RuleBase" id="RU362039"/>
    </source>
</evidence>
<evidence type="ECO:0000313" key="5">
    <source>
        <dbReference type="Proteomes" id="UP001241988"/>
    </source>
</evidence>
<reference evidence="4 5" key="1">
    <citation type="submission" date="2023-07" db="EMBL/GenBank/DDBJ databases">
        <title>Genomic Encyclopedia of Type Strains, Phase IV (KMG-IV): sequencing the most valuable type-strain genomes for metagenomic binning, comparative biology and taxonomic classification.</title>
        <authorList>
            <person name="Goeker M."/>
        </authorList>
    </citation>
    <scope>NUCLEOTIDE SEQUENCE [LARGE SCALE GENOMIC DNA]</scope>
    <source>
        <strain evidence="4 5">DSM 16419</strain>
    </source>
</reference>
<dbReference type="Proteomes" id="UP001241988">
    <property type="component" value="Unassembled WGS sequence"/>
</dbReference>
<dbReference type="PANTHER" id="PTHR11124">
    <property type="entry name" value="VACUOLAR SORTING PROTEIN VPS29"/>
    <property type="match status" value="1"/>
</dbReference>
<dbReference type="Pfam" id="PF12850">
    <property type="entry name" value="Metallophos_2"/>
    <property type="match status" value="1"/>
</dbReference>
<name>A0ABU0GZ92_9BACL</name>
<dbReference type="EMBL" id="JAUSWB010000006">
    <property type="protein sequence ID" value="MDQ0429880.1"/>
    <property type="molecule type" value="Genomic_DNA"/>
</dbReference>
<dbReference type="SUPFAM" id="SSF56300">
    <property type="entry name" value="Metallo-dependent phosphatases"/>
    <property type="match status" value="1"/>
</dbReference>
<dbReference type="Gene3D" id="3.60.21.10">
    <property type="match status" value="1"/>
</dbReference>